<dbReference type="EMBL" id="JWIR02000058">
    <property type="protein sequence ID" value="KKB36874.1"/>
    <property type="molecule type" value="Genomic_DNA"/>
</dbReference>
<evidence type="ECO:0000313" key="1">
    <source>
        <dbReference type="EMBL" id="KKB36874.1"/>
    </source>
</evidence>
<gene>
    <name evidence="1" type="ORF">QY95_02948</name>
</gene>
<evidence type="ECO:0000313" key="2">
    <source>
        <dbReference type="Proteomes" id="UP000031563"/>
    </source>
</evidence>
<sequence>MVQAVHWGGLSVCRQKAERACLFEKLALYAREDQATSQLNKPLPVGMEGA</sequence>
<keyword evidence="2" id="KW-1185">Reference proteome</keyword>
<organism evidence="1 2">
    <name type="scientific">Bacillus thermotolerans</name>
    <name type="common">Quasibacillus thermotolerans</name>
    <dbReference type="NCBI Taxonomy" id="1221996"/>
    <lineage>
        <taxon>Bacteria</taxon>
        <taxon>Bacillati</taxon>
        <taxon>Bacillota</taxon>
        <taxon>Bacilli</taxon>
        <taxon>Bacillales</taxon>
        <taxon>Bacillaceae</taxon>
        <taxon>Bacillus</taxon>
    </lineage>
</organism>
<reference evidence="1" key="1">
    <citation type="submission" date="2015-02" db="EMBL/GenBank/DDBJ databases">
        <title>Genome Assembly of Bacillaceae bacterium MTCC 8252.</title>
        <authorList>
            <person name="Verma A."/>
            <person name="Khatri I."/>
            <person name="Mual P."/>
            <person name="Subramanian S."/>
            <person name="Krishnamurthi S."/>
        </authorList>
    </citation>
    <scope>NUCLEOTIDE SEQUENCE [LARGE SCALE GENOMIC DNA]</scope>
    <source>
        <strain evidence="1">MTCC 8252</strain>
    </source>
</reference>
<proteinExistence type="predicted"/>
<name>A0A0F5HU09_BACTR</name>
<accession>A0A0F5HU09</accession>
<dbReference type="Proteomes" id="UP000031563">
    <property type="component" value="Unassembled WGS sequence"/>
</dbReference>
<dbReference type="STRING" id="1221996.QY95_02948"/>
<comment type="caution">
    <text evidence="1">The sequence shown here is derived from an EMBL/GenBank/DDBJ whole genome shotgun (WGS) entry which is preliminary data.</text>
</comment>
<dbReference type="AlphaFoldDB" id="A0A0F5HU09"/>
<protein>
    <submittedName>
        <fullName evidence="1">Uncharacterized protein</fullName>
    </submittedName>
</protein>